<keyword evidence="8 15" id="KW-0418">Kinase</keyword>
<evidence type="ECO:0000256" key="1">
    <source>
        <dbReference type="ARBA" id="ARBA00000085"/>
    </source>
</evidence>
<evidence type="ECO:0000256" key="13">
    <source>
        <dbReference type="SAM" id="Phobius"/>
    </source>
</evidence>
<dbReference type="GO" id="GO:0004673">
    <property type="term" value="F:protein histidine kinase activity"/>
    <property type="evidence" value="ECO:0007669"/>
    <property type="project" value="UniProtKB-EC"/>
</dbReference>
<dbReference type="SMART" id="SM00388">
    <property type="entry name" value="HisKA"/>
    <property type="match status" value="1"/>
</dbReference>
<feature type="domain" description="Histidine kinase" evidence="14">
    <location>
        <begin position="288"/>
        <end position="504"/>
    </location>
</feature>
<evidence type="ECO:0000256" key="7">
    <source>
        <dbReference type="ARBA" id="ARBA00022741"/>
    </source>
</evidence>
<evidence type="ECO:0000256" key="5">
    <source>
        <dbReference type="ARBA" id="ARBA00022679"/>
    </source>
</evidence>
<keyword evidence="12 13" id="KW-0472">Membrane</keyword>
<evidence type="ECO:0000256" key="3">
    <source>
        <dbReference type="ARBA" id="ARBA00012438"/>
    </source>
</evidence>
<dbReference type="InterPro" id="IPR003594">
    <property type="entry name" value="HATPase_dom"/>
</dbReference>
<comment type="caution">
    <text evidence="15">The sequence shown here is derived from an EMBL/GenBank/DDBJ whole genome shotgun (WGS) entry which is preliminary data.</text>
</comment>
<organism evidence="15 16">
    <name type="scientific">Cellvibrio fibrivorans</name>
    <dbReference type="NCBI Taxonomy" id="126350"/>
    <lineage>
        <taxon>Bacteria</taxon>
        <taxon>Pseudomonadati</taxon>
        <taxon>Pseudomonadota</taxon>
        <taxon>Gammaproteobacteria</taxon>
        <taxon>Cellvibrionales</taxon>
        <taxon>Cellvibrionaceae</taxon>
        <taxon>Cellvibrio</taxon>
    </lineage>
</organism>
<dbReference type="Gene3D" id="1.20.120.620">
    <property type="entry name" value="Backbone structure of the membrane domain of e. Coli histidine kinase receptor kdpd"/>
    <property type="match status" value="1"/>
</dbReference>
<evidence type="ECO:0000256" key="8">
    <source>
        <dbReference type="ARBA" id="ARBA00022777"/>
    </source>
</evidence>
<dbReference type="InterPro" id="IPR004358">
    <property type="entry name" value="Sig_transdc_His_kin-like_C"/>
</dbReference>
<accession>A0ABU1V3K1</accession>
<dbReference type="Pfam" id="PF00512">
    <property type="entry name" value="HisKA"/>
    <property type="match status" value="1"/>
</dbReference>
<evidence type="ECO:0000256" key="6">
    <source>
        <dbReference type="ARBA" id="ARBA00022692"/>
    </source>
</evidence>
<dbReference type="PANTHER" id="PTHR45569">
    <property type="entry name" value="SENSOR PROTEIN KDPD"/>
    <property type="match status" value="1"/>
</dbReference>
<feature type="transmembrane region" description="Helical" evidence="13">
    <location>
        <begin position="90"/>
        <end position="109"/>
    </location>
</feature>
<dbReference type="EMBL" id="JAVDVX010000008">
    <property type="protein sequence ID" value="MDR7091888.1"/>
    <property type="molecule type" value="Genomic_DNA"/>
</dbReference>
<dbReference type="InterPro" id="IPR036890">
    <property type="entry name" value="HATPase_C_sf"/>
</dbReference>
<evidence type="ECO:0000256" key="2">
    <source>
        <dbReference type="ARBA" id="ARBA00004141"/>
    </source>
</evidence>
<evidence type="ECO:0000256" key="11">
    <source>
        <dbReference type="ARBA" id="ARBA00023012"/>
    </source>
</evidence>
<dbReference type="Gene3D" id="1.10.287.130">
    <property type="match status" value="1"/>
</dbReference>
<dbReference type="Gene3D" id="3.30.565.10">
    <property type="entry name" value="Histidine kinase-like ATPase, C-terminal domain"/>
    <property type="match status" value="1"/>
</dbReference>
<dbReference type="Pfam" id="PF02518">
    <property type="entry name" value="HATPase_c"/>
    <property type="match status" value="1"/>
</dbReference>
<dbReference type="CDD" id="cd00075">
    <property type="entry name" value="HATPase"/>
    <property type="match status" value="1"/>
</dbReference>
<dbReference type="PRINTS" id="PR00344">
    <property type="entry name" value="BCTRLSENSOR"/>
</dbReference>
<dbReference type="SMART" id="SM00387">
    <property type="entry name" value="HATPase_c"/>
    <property type="match status" value="1"/>
</dbReference>
<dbReference type="Pfam" id="PF13493">
    <property type="entry name" value="DUF4118"/>
    <property type="match status" value="1"/>
</dbReference>
<keyword evidence="10 13" id="KW-1133">Transmembrane helix</keyword>
<dbReference type="InterPro" id="IPR052023">
    <property type="entry name" value="Histidine_kinase_KdpD"/>
</dbReference>
<dbReference type="InterPro" id="IPR038318">
    <property type="entry name" value="KdpD_sf"/>
</dbReference>
<evidence type="ECO:0000256" key="4">
    <source>
        <dbReference type="ARBA" id="ARBA00022553"/>
    </source>
</evidence>
<keyword evidence="16" id="KW-1185">Reference proteome</keyword>
<dbReference type="SUPFAM" id="SSF47384">
    <property type="entry name" value="Homodimeric domain of signal transducing histidine kinase"/>
    <property type="match status" value="1"/>
</dbReference>
<dbReference type="EC" id="2.7.13.3" evidence="3"/>
<keyword evidence="11" id="KW-0902">Two-component regulatory system</keyword>
<dbReference type="InterPro" id="IPR003661">
    <property type="entry name" value="HisK_dim/P_dom"/>
</dbReference>
<reference evidence="15 16" key="1">
    <citation type="submission" date="2023-07" db="EMBL/GenBank/DDBJ databases">
        <title>Sorghum-associated microbial communities from plants grown in Nebraska, USA.</title>
        <authorList>
            <person name="Schachtman D."/>
        </authorList>
    </citation>
    <scope>NUCLEOTIDE SEQUENCE [LARGE SCALE GENOMIC DNA]</scope>
    <source>
        <strain evidence="15 16">BE190</strain>
    </source>
</reference>
<dbReference type="Proteomes" id="UP001253595">
    <property type="component" value="Unassembled WGS sequence"/>
</dbReference>
<keyword evidence="4" id="KW-0597">Phosphoprotein</keyword>
<gene>
    <name evidence="15" type="ORF">J2X05_003926</name>
</gene>
<comment type="subcellular location">
    <subcellularLocation>
        <location evidence="2">Membrane</location>
        <topology evidence="2">Multi-pass membrane protein</topology>
    </subcellularLocation>
</comment>
<dbReference type="InterPro" id="IPR005467">
    <property type="entry name" value="His_kinase_dom"/>
</dbReference>
<name>A0ABU1V3K1_9GAMM</name>
<comment type="catalytic activity">
    <reaction evidence="1">
        <text>ATP + protein L-histidine = ADP + protein N-phospho-L-histidine.</text>
        <dbReference type="EC" id="2.7.13.3"/>
    </reaction>
</comment>
<dbReference type="InterPro" id="IPR036097">
    <property type="entry name" value="HisK_dim/P_sf"/>
</dbReference>
<evidence type="ECO:0000256" key="9">
    <source>
        <dbReference type="ARBA" id="ARBA00022840"/>
    </source>
</evidence>
<feature type="transmembrane region" description="Helical" evidence="13">
    <location>
        <begin position="42"/>
        <end position="70"/>
    </location>
</feature>
<evidence type="ECO:0000313" key="15">
    <source>
        <dbReference type="EMBL" id="MDR7091888.1"/>
    </source>
</evidence>
<keyword evidence="7" id="KW-0547">Nucleotide-binding</keyword>
<dbReference type="SUPFAM" id="SSF55874">
    <property type="entry name" value="ATPase domain of HSP90 chaperone/DNA topoisomerase II/histidine kinase"/>
    <property type="match status" value="1"/>
</dbReference>
<keyword evidence="5 15" id="KW-0808">Transferase</keyword>
<evidence type="ECO:0000259" key="14">
    <source>
        <dbReference type="PROSITE" id="PS50109"/>
    </source>
</evidence>
<dbReference type="CDD" id="cd00082">
    <property type="entry name" value="HisKA"/>
    <property type="match status" value="1"/>
</dbReference>
<feature type="transmembrane region" description="Helical" evidence="13">
    <location>
        <begin position="12"/>
        <end position="30"/>
    </location>
</feature>
<evidence type="ECO:0000313" key="16">
    <source>
        <dbReference type="Proteomes" id="UP001253595"/>
    </source>
</evidence>
<proteinExistence type="predicted"/>
<dbReference type="RefSeq" id="WP_310075664.1">
    <property type="nucleotide sequence ID" value="NZ_JAVDVX010000008.1"/>
</dbReference>
<keyword evidence="9" id="KW-0067">ATP-binding</keyword>
<dbReference type="InterPro" id="IPR025201">
    <property type="entry name" value="KdpD_TM"/>
</dbReference>
<keyword evidence="6 13" id="KW-0812">Transmembrane</keyword>
<dbReference type="PANTHER" id="PTHR45569:SF1">
    <property type="entry name" value="SENSOR PROTEIN KDPD"/>
    <property type="match status" value="1"/>
</dbReference>
<evidence type="ECO:0000256" key="12">
    <source>
        <dbReference type="ARBA" id="ARBA00023136"/>
    </source>
</evidence>
<dbReference type="PROSITE" id="PS50109">
    <property type="entry name" value="HIS_KIN"/>
    <property type="match status" value="1"/>
</dbReference>
<sequence length="513" mass="56081">MNALTSSQQLLRYSIGLAIWLLGWCLLLFFDAHFDPVNLSLILVLTSALAALWLPLSMTLLASVVGLMAFNWSFVPPRGTFAIDLHQHTVLLVAMMLVNIIIAGLMVFLREQSRRAQAYAHAAEELRIWGDKLRDASEPGSLLEELHQALEPLSVGKANNHPVALVALNNQLPPTNQPSALQRIGSVNPEHEEALWHCLRTGQPLGPGTGHYQELDALYLPLRGRSMTSGAALISGITSADEFPALTQAQALCDQMGAALERHHIQQQERQARDQAQAQTVRNTLLAAISHDYRTPLATIMGAASSLDQQSERLSETQRQQLAHSIVEEADRLRRLTSNVLQLARLDAIGGNIQGDWESAEEIIGSVMRRMRSHDPQQRLSAKLAPDLPLLWGDSLLLSQLLENLIDNALKYSPPESPINVSAHLDKHHLVLAVRDQGTGIAAADYEQIFEVFQRGDHRKPGGAGGTGIGLALCRAIARAHGGELEFHATATGASFECHLPLRAQPANPESHL</sequence>
<evidence type="ECO:0000256" key="10">
    <source>
        <dbReference type="ARBA" id="ARBA00022989"/>
    </source>
</evidence>
<protein>
    <recommendedName>
        <fullName evidence="3">histidine kinase</fullName>
        <ecNumber evidence="3">2.7.13.3</ecNumber>
    </recommendedName>
</protein>